<organism evidence="1 2">
    <name type="scientific">Lysobacter antibioticus</name>
    <dbReference type="NCBI Taxonomy" id="84531"/>
    <lineage>
        <taxon>Bacteria</taxon>
        <taxon>Pseudomonadati</taxon>
        <taxon>Pseudomonadota</taxon>
        <taxon>Gammaproteobacteria</taxon>
        <taxon>Lysobacterales</taxon>
        <taxon>Lysobacteraceae</taxon>
        <taxon>Lysobacter</taxon>
    </lineage>
</organism>
<evidence type="ECO:0000313" key="1">
    <source>
        <dbReference type="EMBL" id="ALN82711.1"/>
    </source>
</evidence>
<dbReference type="InterPro" id="IPR018680">
    <property type="entry name" value="DUF2164"/>
</dbReference>
<dbReference type="STRING" id="84531.LA76x_4603"/>
<dbReference type="RefSeq" id="WP_057919360.1">
    <property type="nucleotide sequence ID" value="NZ_CP011129.1"/>
</dbReference>
<dbReference type="KEGG" id="laq:GLA29479_4016"/>
<keyword evidence="2" id="KW-1185">Reference proteome</keyword>
<proteinExistence type="predicted"/>
<evidence type="ECO:0000313" key="2">
    <source>
        <dbReference type="Proteomes" id="UP000060787"/>
    </source>
</evidence>
<sequence length="84" mass="9781">MSEIKFSNEEKALIVAKLQRYFSEELKQSIGRFDAEFMLDFIADEIGAYFYNRGVLDAHALLSAKFEDIGDAFYQLEQPTDFKR</sequence>
<protein>
    <recommendedName>
        <fullName evidence="3">DUF2164 domain-containing protein</fullName>
    </recommendedName>
</protein>
<dbReference type="Proteomes" id="UP000060787">
    <property type="component" value="Chromosome"/>
</dbReference>
<dbReference type="eggNOG" id="COG5460">
    <property type="taxonomic scope" value="Bacteria"/>
</dbReference>
<dbReference type="AlphaFoldDB" id="A0A0S2E1Z1"/>
<dbReference type="PATRIC" id="fig|84531.7.peg.3934"/>
<dbReference type="KEGG" id="lab:LA76x_4603"/>
<dbReference type="Pfam" id="PF09932">
    <property type="entry name" value="DUF2164"/>
    <property type="match status" value="1"/>
</dbReference>
<name>A0A0S2E1Z1_LYSAN</name>
<reference evidence="1 2" key="1">
    <citation type="journal article" date="2015" name="BMC Genomics">
        <title>Comparative genomics and metabolic profiling of the genus Lysobacter.</title>
        <authorList>
            <person name="de Bruijn I."/>
            <person name="Cheng X."/>
            <person name="de Jager V."/>
            <person name="Exposito R.G."/>
            <person name="Watrous J."/>
            <person name="Patel N."/>
            <person name="Postma J."/>
            <person name="Dorrestein P.C."/>
            <person name="Kobayashi D."/>
            <person name="Raaijmakers J.M."/>
        </authorList>
    </citation>
    <scope>NUCLEOTIDE SEQUENCE [LARGE SCALE GENOMIC DNA]</scope>
    <source>
        <strain evidence="1 2">76</strain>
    </source>
</reference>
<dbReference type="EMBL" id="CP011129">
    <property type="protein sequence ID" value="ALN82711.1"/>
    <property type="molecule type" value="Genomic_DNA"/>
</dbReference>
<gene>
    <name evidence="1" type="ORF">LA76x_4603</name>
</gene>
<dbReference type="OrthoDB" id="6629495at2"/>
<evidence type="ECO:0008006" key="3">
    <source>
        <dbReference type="Google" id="ProtNLM"/>
    </source>
</evidence>
<accession>A0A0S2E1Z1</accession>